<dbReference type="RefSeq" id="WP_193533978.1">
    <property type="nucleotide sequence ID" value="NZ_JADCLJ010000001.1"/>
</dbReference>
<protein>
    <submittedName>
        <fullName evidence="2">Aminoglycoside 3'-phosphotransferase/choline kinase family protein</fullName>
    </submittedName>
</protein>
<dbReference type="EMBL" id="JADCLJ010000001">
    <property type="protein sequence ID" value="MBE4906457.1"/>
    <property type="molecule type" value="Genomic_DNA"/>
</dbReference>
<dbReference type="Gene3D" id="3.90.1200.10">
    <property type="match status" value="1"/>
</dbReference>
<dbReference type="Proteomes" id="UP001516662">
    <property type="component" value="Unassembled WGS sequence"/>
</dbReference>
<evidence type="ECO:0000313" key="3">
    <source>
        <dbReference type="Proteomes" id="UP001516662"/>
    </source>
</evidence>
<evidence type="ECO:0000259" key="1">
    <source>
        <dbReference type="Pfam" id="PF01636"/>
    </source>
</evidence>
<comment type="caution">
    <text evidence="2">The sequence shown here is derived from an EMBL/GenBank/DDBJ whole genome shotgun (WGS) entry which is preliminary data.</text>
</comment>
<proteinExistence type="predicted"/>
<reference evidence="2 3" key="1">
    <citation type="submission" date="2020-10" db="EMBL/GenBank/DDBJ databases">
        <title>Bacillus sp. HD4P25, an endophyte from a halophyte.</title>
        <authorList>
            <person name="Sun J.-Q."/>
        </authorList>
    </citation>
    <scope>NUCLEOTIDE SEQUENCE [LARGE SCALE GENOMIC DNA]</scope>
    <source>
        <strain evidence="2 3">YIM 93174</strain>
    </source>
</reference>
<sequence length="313" mass="37340">MLLSDLKYEEYKLLNEDNSFWDRKMIAIIQQENISEGRLTRFSYGSNIVYSYNGELVIKLYPSYFKNEFERELEVLKNIENGIIFVEIPRLRSVGSYEGWDYLIMSELKGTLLIDLWDKLTIEEKKECSIDLGKVIREFHSIPSDNFKTIDVDWQSFIKTQYFTMIDNQKKSNLPQKFFETLEEYVDETYINYHPTPKLLTGEYTPFNLLFNKENHNWKLTGVIDFADCFLGDPEYDLLGPILFMFNGNKELTTSFLLSYGFREEELTDSFRKKLMTYTLLHRFSNIEYYISRNPDALKCNNFEELSRQLFKF</sequence>
<dbReference type="InterPro" id="IPR011009">
    <property type="entry name" value="Kinase-like_dom_sf"/>
</dbReference>
<dbReference type="PANTHER" id="PTHR21310:SF15">
    <property type="entry name" value="AMINOGLYCOSIDE PHOSPHOTRANSFERASE DOMAIN-CONTAINING PROTEIN"/>
    <property type="match status" value="1"/>
</dbReference>
<dbReference type="InterPro" id="IPR002575">
    <property type="entry name" value="Aminoglycoside_PTrfase"/>
</dbReference>
<name>A0ABR9QD79_9BACI</name>
<dbReference type="PANTHER" id="PTHR21310">
    <property type="entry name" value="AMINOGLYCOSIDE PHOSPHOTRANSFERASE-RELATED-RELATED"/>
    <property type="match status" value="1"/>
</dbReference>
<evidence type="ECO:0000313" key="2">
    <source>
        <dbReference type="EMBL" id="MBE4906457.1"/>
    </source>
</evidence>
<keyword evidence="3" id="KW-1185">Reference proteome</keyword>
<gene>
    <name evidence="2" type="ORF">IMZ08_00105</name>
</gene>
<dbReference type="InterPro" id="IPR051678">
    <property type="entry name" value="AGP_Transferase"/>
</dbReference>
<dbReference type="SUPFAM" id="SSF56112">
    <property type="entry name" value="Protein kinase-like (PK-like)"/>
    <property type="match status" value="1"/>
</dbReference>
<keyword evidence="2" id="KW-0418">Kinase</keyword>
<dbReference type="CDD" id="cd05120">
    <property type="entry name" value="APH_ChoK_like"/>
    <property type="match status" value="1"/>
</dbReference>
<organism evidence="2 3">
    <name type="scientific">Litchfieldia luteola</name>
    <dbReference type="NCBI Taxonomy" id="682179"/>
    <lineage>
        <taxon>Bacteria</taxon>
        <taxon>Bacillati</taxon>
        <taxon>Bacillota</taxon>
        <taxon>Bacilli</taxon>
        <taxon>Bacillales</taxon>
        <taxon>Bacillaceae</taxon>
        <taxon>Litchfieldia</taxon>
    </lineage>
</organism>
<dbReference type="Pfam" id="PF01636">
    <property type="entry name" value="APH"/>
    <property type="match status" value="1"/>
</dbReference>
<feature type="domain" description="Aminoglycoside phosphotransferase" evidence="1">
    <location>
        <begin position="53"/>
        <end position="241"/>
    </location>
</feature>
<accession>A0ABR9QD79</accession>
<dbReference type="InterPro" id="IPR016259">
    <property type="entry name" value="Hygromycin-B_Kinase"/>
</dbReference>
<keyword evidence="2" id="KW-0808">Transferase</keyword>
<dbReference type="PIRSF" id="PIRSF000707">
    <property type="entry name" value="Hygromycin-B_kinase"/>
    <property type="match status" value="1"/>
</dbReference>
<dbReference type="GO" id="GO:0016301">
    <property type="term" value="F:kinase activity"/>
    <property type="evidence" value="ECO:0007669"/>
    <property type="project" value="UniProtKB-KW"/>
</dbReference>